<feature type="domain" description="PilZ" evidence="1">
    <location>
        <begin position="27"/>
        <end position="111"/>
    </location>
</feature>
<accession>A0A1B3XLI6</accession>
<gene>
    <name evidence="2" type="ORF">ABE28_006960</name>
</gene>
<name>A0A1B3XLI6_9BACI</name>
<dbReference type="InterPro" id="IPR009875">
    <property type="entry name" value="PilZ_domain"/>
</dbReference>
<organism evidence="2 3">
    <name type="scientific">Peribacillus muralis</name>
    <dbReference type="NCBI Taxonomy" id="264697"/>
    <lineage>
        <taxon>Bacteria</taxon>
        <taxon>Bacillati</taxon>
        <taxon>Bacillota</taxon>
        <taxon>Bacilli</taxon>
        <taxon>Bacillales</taxon>
        <taxon>Bacillaceae</taxon>
        <taxon>Peribacillus</taxon>
    </lineage>
</organism>
<dbReference type="GO" id="GO:0035438">
    <property type="term" value="F:cyclic-di-GMP binding"/>
    <property type="evidence" value="ECO:0007669"/>
    <property type="project" value="InterPro"/>
</dbReference>
<proteinExistence type="predicted"/>
<evidence type="ECO:0000313" key="3">
    <source>
        <dbReference type="Proteomes" id="UP000077926"/>
    </source>
</evidence>
<sequence length="119" mass="13669">MKYNRNEAFRFSFSPPLPGFFSIIKVHNQDYESRIGTMSVLDISPRGVKFQSNLELHENADFELLLTLKLNGHLIELQGKVIWKQGGSSSYVYGFTLNEDARLEEVIVRELKAYNKGNI</sequence>
<keyword evidence="3" id="KW-1185">Reference proteome</keyword>
<dbReference type="KEGG" id="bmur:ABE28_006960"/>
<dbReference type="Proteomes" id="UP000077926">
    <property type="component" value="Chromosome"/>
</dbReference>
<dbReference type="STRING" id="264697.ABE28_006960"/>
<evidence type="ECO:0000313" key="2">
    <source>
        <dbReference type="EMBL" id="AOH54087.1"/>
    </source>
</evidence>
<dbReference type="EMBL" id="CP017080">
    <property type="protein sequence ID" value="AOH54087.1"/>
    <property type="molecule type" value="Genomic_DNA"/>
</dbReference>
<reference evidence="2 3" key="1">
    <citation type="submission" date="2016-08" db="EMBL/GenBank/DDBJ databases">
        <title>Complete genome sequence of Bacillus muralis G25-68, a strain with toxicity to nematodes.</title>
        <authorList>
            <person name="Zheng Z."/>
        </authorList>
    </citation>
    <scope>NUCLEOTIDE SEQUENCE [LARGE SCALE GENOMIC DNA]</scope>
    <source>
        <strain evidence="2 3">G25-68</strain>
    </source>
</reference>
<dbReference type="Pfam" id="PF07238">
    <property type="entry name" value="PilZ"/>
    <property type="match status" value="1"/>
</dbReference>
<dbReference type="RefSeq" id="WP_064466447.1">
    <property type="nucleotide sequence ID" value="NZ_CP017080.1"/>
</dbReference>
<dbReference type="Gene3D" id="2.40.10.220">
    <property type="entry name" value="predicted glycosyltransferase like domains"/>
    <property type="match status" value="1"/>
</dbReference>
<evidence type="ECO:0000259" key="1">
    <source>
        <dbReference type="Pfam" id="PF07238"/>
    </source>
</evidence>
<dbReference type="AlphaFoldDB" id="A0A1B3XLI6"/>
<protein>
    <recommendedName>
        <fullName evidence="1">PilZ domain-containing protein</fullName>
    </recommendedName>
</protein>